<dbReference type="GO" id="GO:0004622">
    <property type="term" value="F:phosphatidylcholine lysophospholipase activity"/>
    <property type="evidence" value="ECO:0007669"/>
    <property type="project" value="TreeGrafter"/>
</dbReference>
<dbReference type="GO" id="GO:0052651">
    <property type="term" value="P:monoacylglycerol catabolic process"/>
    <property type="evidence" value="ECO:0007669"/>
    <property type="project" value="TreeGrafter"/>
</dbReference>
<keyword evidence="4" id="KW-1185">Reference proteome</keyword>
<evidence type="ECO:0000313" key="3">
    <source>
        <dbReference type="Ensembl" id="ENSFHEP00000016888.1"/>
    </source>
</evidence>
<dbReference type="Gene3D" id="3.40.50.1820">
    <property type="entry name" value="alpha/beta hydrolase"/>
    <property type="match status" value="1"/>
</dbReference>
<dbReference type="InterPro" id="IPR029058">
    <property type="entry name" value="AB_hydrolase_fold"/>
</dbReference>
<keyword evidence="1" id="KW-1133">Transmembrane helix</keyword>
<evidence type="ECO:0000259" key="2">
    <source>
        <dbReference type="Pfam" id="PF00561"/>
    </source>
</evidence>
<feature type="transmembrane region" description="Helical" evidence="1">
    <location>
        <begin position="49"/>
        <end position="67"/>
    </location>
</feature>
<dbReference type="PANTHER" id="PTHR12277">
    <property type="entry name" value="ALPHA/BETA HYDROLASE DOMAIN-CONTAINING PROTEIN"/>
    <property type="match status" value="1"/>
</dbReference>
<proteinExistence type="predicted"/>
<dbReference type="GO" id="GO:0047372">
    <property type="term" value="F:monoacylglycerol lipase activity"/>
    <property type="evidence" value="ECO:0007669"/>
    <property type="project" value="TreeGrafter"/>
</dbReference>
<dbReference type="InterPro" id="IPR000073">
    <property type="entry name" value="AB_hydrolase_1"/>
</dbReference>
<organism evidence="3 4">
    <name type="scientific">Fundulus heteroclitus</name>
    <name type="common">Killifish</name>
    <name type="synonym">Mummichog</name>
    <dbReference type="NCBI Taxonomy" id="8078"/>
    <lineage>
        <taxon>Eukaryota</taxon>
        <taxon>Metazoa</taxon>
        <taxon>Chordata</taxon>
        <taxon>Craniata</taxon>
        <taxon>Vertebrata</taxon>
        <taxon>Euteleostomi</taxon>
        <taxon>Actinopterygii</taxon>
        <taxon>Neopterygii</taxon>
        <taxon>Teleostei</taxon>
        <taxon>Neoteleostei</taxon>
        <taxon>Acanthomorphata</taxon>
        <taxon>Ovalentaria</taxon>
        <taxon>Atherinomorphae</taxon>
        <taxon>Cyprinodontiformes</taxon>
        <taxon>Fundulidae</taxon>
        <taxon>Fundulus</taxon>
    </lineage>
</organism>
<evidence type="ECO:0000313" key="4">
    <source>
        <dbReference type="Proteomes" id="UP000265000"/>
    </source>
</evidence>
<dbReference type="Ensembl" id="ENSFHET00000025403.1">
    <property type="protein sequence ID" value="ENSFHEP00000016888.1"/>
    <property type="gene ID" value="ENSFHEG00000018604.1"/>
</dbReference>
<dbReference type="Proteomes" id="UP000265000">
    <property type="component" value="Unplaced"/>
</dbReference>
<dbReference type="GO" id="GO:0005789">
    <property type="term" value="C:endoplasmic reticulum membrane"/>
    <property type="evidence" value="ECO:0007669"/>
    <property type="project" value="TreeGrafter"/>
</dbReference>
<dbReference type="AlphaFoldDB" id="A0A3Q2PSZ6"/>
<keyword evidence="1" id="KW-0472">Membrane</keyword>
<dbReference type="SUPFAM" id="SSF53474">
    <property type="entry name" value="alpha/beta-Hydrolases"/>
    <property type="match status" value="1"/>
</dbReference>
<dbReference type="STRING" id="8078.ENSFHEP00000016888"/>
<dbReference type="GeneTree" id="ENSGT00940000165086"/>
<sequence>MGQRRDTGQTTFIEGADDLSCSWTVGRRTQREHGTMAGFEPKTYQSRRWLKRALLAVAVCILVPVTYKVIPDLMQDIVHTYRLSVPFFEDLGRPADFSLNHTINMYLTSEEGISLGVWHTVPESRWKEAQGKDLTWYQNTLNDGSPVFIYLHGNTGTSSLGYHVLVPDYRGFGDSTGEPTESGLTTDALHVFNWVKARSGDSLVVIWGHSLGTGSAEKHQPSVSGVILEGAFNADRQPIPFYVFAWYYTKFPGIKNLFSFLWEKRAAVFNTERNLKQMRSPIMFLHSEDDHLVPIDIARQTYAVAAKAQGEDRVKLVTFDGSLGYLHNGLYRDPKLPGVLKEFVKSL</sequence>
<dbReference type="Pfam" id="PF00561">
    <property type="entry name" value="Abhydrolase_1"/>
    <property type="match status" value="1"/>
</dbReference>
<accession>A0A3Q2PSZ6</accession>
<feature type="domain" description="AB hydrolase-1" evidence="2">
    <location>
        <begin position="146"/>
        <end position="270"/>
    </location>
</feature>
<evidence type="ECO:0000256" key="1">
    <source>
        <dbReference type="SAM" id="Phobius"/>
    </source>
</evidence>
<name>A0A3Q2PSZ6_FUNHE</name>
<dbReference type="GO" id="GO:0006660">
    <property type="term" value="P:phosphatidylserine catabolic process"/>
    <property type="evidence" value="ECO:0007669"/>
    <property type="project" value="TreeGrafter"/>
</dbReference>
<keyword evidence="1" id="KW-0812">Transmembrane</keyword>
<reference evidence="3" key="2">
    <citation type="submission" date="2025-09" db="UniProtKB">
        <authorList>
            <consortium name="Ensembl"/>
        </authorList>
    </citation>
    <scope>IDENTIFICATION</scope>
</reference>
<reference evidence="3" key="1">
    <citation type="submission" date="2025-08" db="UniProtKB">
        <authorList>
            <consortium name="Ensembl"/>
        </authorList>
    </citation>
    <scope>IDENTIFICATION</scope>
</reference>
<dbReference type="PANTHER" id="PTHR12277:SF69">
    <property type="entry name" value="PROTEIN ABHD12B"/>
    <property type="match status" value="1"/>
</dbReference>
<protein>
    <submittedName>
        <fullName evidence="3">Si:ch211-117n7.7</fullName>
    </submittedName>
</protein>